<sequence length="104" mass="11977">MHDAIIQIRANREITEDEMRSLHNIIERYRGGSDYEIFDAKNGFDVYVSSVNAARHIASKILKVLGGSKKESARYLRVENGRAVYRFTLRIKLPETPSKARYGF</sequence>
<dbReference type="Pfam" id="PF04981">
    <property type="entry name" value="NMD3"/>
    <property type="match status" value="1"/>
</dbReference>
<dbReference type="Proteomes" id="UP000885936">
    <property type="component" value="Unassembled WGS sequence"/>
</dbReference>
<name>A0A1F2P545_9EURY</name>
<comment type="caution">
    <text evidence="3">The sequence shown here is derived from an EMBL/GenBank/DDBJ whole genome shotgun (WGS) entry which is preliminary data.</text>
</comment>
<dbReference type="AlphaFoldDB" id="A0A1F2P545"/>
<evidence type="ECO:0000313" key="4">
    <source>
        <dbReference type="Proteomes" id="UP000185779"/>
    </source>
</evidence>
<dbReference type="Proteomes" id="UP000185779">
    <property type="component" value="Unassembled WGS sequence"/>
</dbReference>
<gene>
    <name evidence="2" type="ORF">ENI32_05520</name>
    <name evidence="3" type="ORF">SBU_000797</name>
</gene>
<dbReference type="InterPro" id="IPR007064">
    <property type="entry name" value="Nmd3_N"/>
</dbReference>
<evidence type="ECO:0000313" key="2">
    <source>
        <dbReference type="EMBL" id="HEC57323.1"/>
    </source>
</evidence>
<accession>A0A1F2P545</accession>
<feature type="domain" description="Nmd3 N-terminal" evidence="1">
    <location>
        <begin position="3"/>
        <end position="93"/>
    </location>
</feature>
<dbReference type="EMBL" id="DRIE01000095">
    <property type="protein sequence ID" value="HEC57323.1"/>
    <property type="molecule type" value="Genomic_DNA"/>
</dbReference>
<evidence type="ECO:0000259" key="1">
    <source>
        <dbReference type="Pfam" id="PF04981"/>
    </source>
</evidence>
<reference evidence="3 4" key="1">
    <citation type="submission" date="2016-05" db="EMBL/GenBank/DDBJ databases">
        <title>Microbial consortia oxidize butane by reversing methanogenesis.</title>
        <authorList>
            <person name="Laso-Perez R."/>
            <person name="Richter M."/>
            <person name="Wegener G."/>
            <person name="Musat F."/>
        </authorList>
    </citation>
    <scope>NUCLEOTIDE SEQUENCE [LARGE SCALE GENOMIC DNA]</scope>
    <source>
        <strain evidence="3">BOX1</strain>
    </source>
</reference>
<reference evidence="2" key="2">
    <citation type="journal article" date="2020" name="mSystems">
        <title>Genome- and Community-Level Interaction Insights into Carbon Utilization and Element Cycling Functions of Hydrothermarchaeota in Hydrothermal Sediment.</title>
        <authorList>
            <person name="Zhou Z."/>
            <person name="Liu Y."/>
            <person name="Xu W."/>
            <person name="Pan J."/>
            <person name="Luo Z.H."/>
            <person name="Li M."/>
        </authorList>
    </citation>
    <scope>NUCLEOTIDE SEQUENCE [LARGE SCALE GENOMIC DNA]</scope>
    <source>
        <strain evidence="2">HyVt-386</strain>
    </source>
</reference>
<protein>
    <submittedName>
        <fullName evidence="3">NMD domain protein</fullName>
    </submittedName>
</protein>
<evidence type="ECO:0000313" key="3">
    <source>
        <dbReference type="EMBL" id="OFV66255.1"/>
    </source>
</evidence>
<keyword evidence="4" id="KW-1185">Reference proteome</keyword>
<dbReference type="EMBL" id="LYOR01000003">
    <property type="protein sequence ID" value="OFV66255.1"/>
    <property type="molecule type" value="Genomic_DNA"/>
</dbReference>
<proteinExistence type="predicted"/>
<dbReference type="STRING" id="1839936.SBU_000797"/>
<organism evidence="3 4">
    <name type="scientific">Candidatus Syntropharchaeum butanivorans</name>
    <dbReference type="NCBI Taxonomy" id="1839936"/>
    <lineage>
        <taxon>Archaea</taxon>
        <taxon>Methanobacteriati</taxon>
        <taxon>Methanobacteriota</taxon>
        <taxon>Stenosarchaea group</taxon>
        <taxon>Methanomicrobia</taxon>
        <taxon>Methanosarcinales</taxon>
        <taxon>ANME-2 cluster</taxon>
        <taxon>Candidatus Syntropharchaeum</taxon>
    </lineage>
</organism>